<dbReference type="EMBL" id="CP011104">
    <property type="protein sequence ID" value="AKH64455.1"/>
    <property type="molecule type" value="Genomic_DNA"/>
</dbReference>
<dbReference type="KEGG" id="ptt:VY86_15125"/>
<comment type="subunit">
    <text evidence="1">Part of the AcrA-AcrB-AcrZ-TolC efflux pump, interacts directly with AcrB.</text>
</comment>
<keyword evidence="1" id="KW-1133">Transmembrane helix</keyword>
<dbReference type="Pfam" id="PF10766">
    <property type="entry name" value="AcrZ"/>
    <property type="match status" value="1"/>
</dbReference>
<gene>
    <name evidence="1" type="primary">acrZ</name>
    <name evidence="2" type="ORF">VY86_15125</name>
</gene>
<dbReference type="Gene3D" id="6.10.250.2480">
    <property type="match status" value="1"/>
</dbReference>
<evidence type="ECO:0000313" key="2">
    <source>
        <dbReference type="EMBL" id="AKH64455.1"/>
    </source>
</evidence>
<proteinExistence type="inferred from homology"/>
<comment type="function">
    <text evidence="1">AcrA-AcrB-AcrZ-TolC is a drug efflux protein complex with a broad substrate specificity. This protein binds to AcrB and is required for efflux of some but not all substrates, suggesting it may influence the specificity of drug export.</text>
</comment>
<comment type="similarity">
    <text evidence="1">Belongs to the AcrZ family.</text>
</comment>
<dbReference type="GO" id="GO:0042910">
    <property type="term" value="F:xenobiotic transmembrane transporter activity"/>
    <property type="evidence" value="ECO:0007669"/>
    <property type="project" value="UniProtKB-UniRule"/>
</dbReference>
<dbReference type="PATRIC" id="fig|230089.6.peg.3409"/>
<feature type="transmembrane region" description="Helical" evidence="1">
    <location>
        <begin position="24"/>
        <end position="45"/>
    </location>
</feature>
<keyword evidence="1" id="KW-0046">Antibiotic resistance</keyword>
<name>A0A0F7LPI0_9GAMM</name>
<keyword evidence="1" id="KW-0813">Transport</keyword>
<dbReference type="GO" id="GO:0005886">
    <property type="term" value="C:plasma membrane"/>
    <property type="evidence" value="ECO:0007669"/>
    <property type="project" value="UniProtKB-SubCell"/>
</dbReference>
<dbReference type="HAMAP" id="MF_01484">
    <property type="entry name" value="AcrZ"/>
    <property type="match status" value="1"/>
</dbReference>
<organism evidence="2 3">
    <name type="scientific">Photorhabdus thracensis</name>
    <dbReference type="NCBI Taxonomy" id="230089"/>
    <lineage>
        <taxon>Bacteria</taxon>
        <taxon>Pseudomonadati</taxon>
        <taxon>Pseudomonadota</taxon>
        <taxon>Gammaproteobacteria</taxon>
        <taxon>Enterobacterales</taxon>
        <taxon>Morganellaceae</taxon>
        <taxon>Photorhabdus</taxon>
    </lineage>
</organism>
<dbReference type="AlphaFoldDB" id="A0A0F7LPI0"/>
<keyword evidence="3" id="KW-1185">Reference proteome</keyword>
<evidence type="ECO:0000313" key="3">
    <source>
        <dbReference type="Proteomes" id="UP000034866"/>
    </source>
</evidence>
<dbReference type="GO" id="GO:0046677">
    <property type="term" value="P:response to antibiotic"/>
    <property type="evidence" value="ECO:0007669"/>
    <property type="project" value="UniProtKB-KW"/>
</dbReference>
<dbReference type="STRING" id="230089.VY86_15125"/>
<keyword evidence="1" id="KW-0472">Membrane</keyword>
<dbReference type="InterPro" id="IPR019702">
    <property type="entry name" value="AcrZ"/>
</dbReference>
<accession>A0A0F7LPI0</accession>
<dbReference type="Proteomes" id="UP000034866">
    <property type="component" value="Chromosome"/>
</dbReference>
<evidence type="ECO:0000256" key="1">
    <source>
        <dbReference type="HAMAP-Rule" id="MF_01484"/>
    </source>
</evidence>
<keyword evidence="1" id="KW-1003">Cell membrane</keyword>
<sequence>MCYVAGSSNEPLCEATMFELIKSMAFSLVMVPVVMVGILGLIYALGELFNIISRIGHSEK</sequence>
<keyword evidence="1" id="KW-0812">Transmembrane</keyword>
<dbReference type="GO" id="GO:1990961">
    <property type="term" value="P:xenobiotic detoxification by transmembrane export across the plasma membrane"/>
    <property type="evidence" value="ECO:0007669"/>
    <property type="project" value="InterPro"/>
</dbReference>
<dbReference type="InterPro" id="IPR053730">
    <property type="entry name" value="MEP_Accessory_AcrZ"/>
</dbReference>
<protein>
    <recommendedName>
        <fullName evidence="1">Multidrug efflux pump accessory protein AcrZ</fullName>
    </recommendedName>
    <alternativeName>
        <fullName evidence="1">AcrAB-TolC multidrug efflux pump accessory protein AcrZ</fullName>
    </alternativeName>
    <alternativeName>
        <fullName evidence="1">Acridine resistance protein Z</fullName>
    </alternativeName>
</protein>
<comment type="subcellular location">
    <subcellularLocation>
        <location evidence="1">Cell membrane</location>
        <topology evidence="1">Single-pass membrane protein</topology>
    </subcellularLocation>
</comment>
<reference evidence="3" key="2">
    <citation type="submission" date="2015-03" db="EMBL/GenBank/DDBJ databases">
        <title>Genome sequence of Azospirillum thiophilum strain DSM 21654T.</title>
        <authorList>
            <person name="Kwak Y."/>
            <person name="Shin J.-H."/>
        </authorList>
    </citation>
    <scope>NUCLEOTIDE SEQUENCE [LARGE SCALE GENOMIC DNA]</scope>
    <source>
        <strain evidence="3">DSM 15199</strain>
    </source>
</reference>
<reference evidence="2 3" key="1">
    <citation type="journal article" date="2015" name="J. Biotechnol.">
        <title>Complete genome sequence of Photorhabdus temperata subsp. thracensis 39-8(T), an entomopathogenic bacterium for the improved commercial bioinsecticide.</title>
        <authorList>
            <person name="Kwak Y."/>
            <person name="Shin J.H."/>
        </authorList>
    </citation>
    <scope>NUCLEOTIDE SEQUENCE [LARGE SCALE GENOMIC DNA]</scope>
    <source>
        <strain evidence="2 3">DSM 15199</strain>
    </source>
</reference>